<dbReference type="Proteomes" id="UP001056120">
    <property type="component" value="Linkage Group LG11"/>
</dbReference>
<protein>
    <submittedName>
        <fullName evidence="1">Uncharacterized protein</fullName>
    </submittedName>
</protein>
<organism evidence="1 2">
    <name type="scientific">Smallanthus sonchifolius</name>
    <dbReference type="NCBI Taxonomy" id="185202"/>
    <lineage>
        <taxon>Eukaryota</taxon>
        <taxon>Viridiplantae</taxon>
        <taxon>Streptophyta</taxon>
        <taxon>Embryophyta</taxon>
        <taxon>Tracheophyta</taxon>
        <taxon>Spermatophyta</taxon>
        <taxon>Magnoliopsida</taxon>
        <taxon>eudicotyledons</taxon>
        <taxon>Gunneridae</taxon>
        <taxon>Pentapetalae</taxon>
        <taxon>asterids</taxon>
        <taxon>campanulids</taxon>
        <taxon>Asterales</taxon>
        <taxon>Asteraceae</taxon>
        <taxon>Asteroideae</taxon>
        <taxon>Heliantheae alliance</taxon>
        <taxon>Millerieae</taxon>
        <taxon>Smallanthus</taxon>
    </lineage>
</organism>
<reference evidence="1 2" key="2">
    <citation type="journal article" date="2022" name="Mol. Ecol. Resour.">
        <title>The genomes of chicory, endive, great burdock and yacon provide insights into Asteraceae paleo-polyploidization history and plant inulin production.</title>
        <authorList>
            <person name="Fan W."/>
            <person name="Wang S."/>
            <person name="Wang H."/>
            <person name="Wang A."/>
            <person name="Jiang F."/>
            <person name="Liu H."/>
            <person name="Zhao H."/>
            <person name="Xu D."/>
            <person name="Zhang Y."/>
        </authorList>
    </citation>
    <scope>NUCLEOTIDE SEQUENCE [LARGE SCALE GENOMIC DNA]</scope>
    <source>
        <strain evidence="2">cv. Yunnan</strain>
        <tissue evidence="1">Leaves</tissue>
    </source>
</reference>
<reference evidence="2" key="1">
    <citation type="journal article" date="2022" name="Mol. Ecol. Resour.">
        <title>The genomes of chicory, endive, great burdock and yacon provide insights into Asteraceae palaeo-polyploidization history and plant inulin production.</title>
        <authorList>
            <person name="Fan W."/>
            <person name="Wang S."/>
            <person name="Wang H."/>
            <person name="Wang A."/>
            <person name="Jiang F."/>
            <person name="Liu H."/>
            <person name="Zhao H."/>
            <person name="Xu D."/>
            <person name="Zhang Y."/>
        </authorList>
    </citation>
    <scope>NUCLEOTIDE SEQUENCE [LARGE SCALE GENOMIC DNA]</scope>
    <source>
        <strain evidence="2">cv. Yunnan</strain>
    </source>
</reference>
<keyword evidence="2" id="KW-1185">Reference proteome</keyword>
<sequence>MEGNMLQEMVRMVKWNRATGLLLNALHPTYRLVALKPNEEEKNLERWVSSLEYLTKQQNVEDRHTLQRKGIHVFEPMTDNIPKDVKVYENLEQILELGMKEDGKILDEDYAAAYGTPGPSVEVYN</sequence>
<comment type="caution">
    <text evidence="1">The sequence shown here is derived from an EMBL/GenBank/DDBJ whole genome shotgun (WGS) entry which is preliminary data.</text>
</comment>
<accession>A0ACB9HRJ9</accession>
<evidence type="ECO:0000313" key="2">
    <source>
        <dbReference type="Proteomes" id="UP001056120"/>
    </source>
</evidence>
<name>A0ACB9HRJ9_9ASTR</name>
<proteinExistence type="predicted"/>
<gene>
    <name evidence="1" type="ORF">L1987_33694</name>
</gene>
<dbReference type="EMBL" id="CM042028">
    <property type="protein sequence ID" value="KAI3798419.1"/>
    <property type="molecule type" value="Genomic_DNA"/>
</dbReference>
<evidence type="ECO:0000313" key="1">
    <source>
        <dbReference type="EMBL" id="KAI3798419.1"/>
    </source>
</evidence>